<name>A0A3E3AHL9_9FIRM</name>
<dbReference type="PROSITE" id="PS00211">
    <property type="entry name" value="ABC_TRANSPORTER_1"/>
    <property type="match status" value="1"/>
</dbReference>
<proteinExistence type="predicted"/>
<dbReference type="InterPro" id="IPR003593">
    <property type="entry name" value="AAA+_ATPase"/>
</dbReference>
<dbReference type="Proteomes" id="UP000261032">
    <property type="component" value="Unassembled WGS sequence"/>
</dbReference>
<dbReference type="InterPro" id="IPR036640">
    <property type="entry name" value="ABC1_TM_sf"/>
</dbReference>
<dbReference type="GO" id="GO:0005886">
    <property type="term" value="C:plasma membrane"/>
    <property type="evidence" value="ECO:0007669"/>
    <property type="project" value="UniProtKB-SubCell"/>
</dbReference>
<dbReference type="PROSITE" id="PS50929">
    <property type="entry name" value="ABC_TM1F"/>
    <property type="match status" value="1"/>
</dbReference>
<protein>
    <submittedName>
        <fullName evidence="9">ABC transporter ATP-binding protein/permease</fullName>
    </submittedName>
</protein>
<dbReference type="AlphaFoldDB" id="A0A3E3AHL9"/>
<evidence type="ECO:0000256" key="7">
    <source>
        <dbReference type="ARBA" id="ARBA00022989"/>
    </source>
</evidence>
<dbReference type="Pfam" id="PF00664">
    <property type="entry name" value="ABC_membrane"/>
    <property type="match status" value="1"/>
</dbReference>
<reference evidence="9 10" key="1">
    <citation type="submission" date="2018-08" db="EMBL/GenBank/DDBJ databases">
        <title>A genome reference for cultivated species of the human gut microbiota.</title>
        <authorList>
            <person name="Zou Y."/>
            <person name="Xue W."/>
            <person name="Luo G."/>
        </authorList>
    </citation>
    <scope>NUCLEOTIDE SEQUENCE [LARGE SCALE GENOMIC DNA]</scope>
    <source>
        <strain evidence="9 10">OM06-4</strain>
    </source>
</reference>
<dbReference type="SMART" id="SM00382">
    <property type="entry name" value="AAA"/>
    <property type="match status" value="1"/>
</dbReference>
<dbReference type="CDD" id="cd18781">
    <property type="entry name" value="ABC_6TM_AarD_CydDC_like"/>
    <property type="match status" value="1"/>
</dbReference>
<dbReference type="PANTHER" id="PTHR43394">
    <property type="entry name" value="ATP-DEPENDENT PERMEASE MDL1, MITOCHONDRIAL"/>
    <property type="match status" value="1"/>
</dbReference>
<evidence type="ECO:0000256" key="8">
    <source>
        <dbReference type="ARBA" id="ARBA00023136"/>
    </source>
</evidence>
<dbReference type="Pfam" id="PF00005">
    <property type="entry name" value="ABC_tran"/>
    <property type="match status" value="1"/>
</dbReference>
<dbReference type="SUPFAM" id="SSF90123">
    <property type="entry name" value="ABC transporter transmembrane region"/>
    <property type="match status" value="1"/>
</dbReference>
<gene>
    <name evidence="9" type="ORF">DXB93_03335</name>
</gene>
<keyword evidence="8" id="KW-0472">Membrane</keyword>
<dbReference type="PANTHER" id="PTHR43394:SF1">
    <property type="entry name" value="ATP-BINDING CASSETTE SUB-FAMILY B MEMBER 10, MITOCHONDRIAL"/>
    <property type="match status" value="1"/>
</dbReference>
<sequence>MINKRLVSYLKEDKKYIYLQVLMQWLALIGQVVIIAIIANMINELYQGHQVNNFSIKVIIIIVLILIKGYFGKLVSSFSFKAAKNIKGKLRCDIYQKVLLLNNHYSDVISTASLTQLMSEGVEQLEIYFGKYLPQFFYSMLAPLTLFIILGRVEFKAALVLFVCVPLIPVSIVLVQKFAKRLLNKYWGLYGNLAERFLDNVRGLTTLKGYQGDQAKHLEMNEEAQRFRNITMKVLVMQLNSISIMDLVAYGGAALGIIISLYSYQGGAIDLGQTFMMIMLSAEFFIPLRLLGSFFHIAMNGNAASEKIFRLLDTPVNDHKELEITEIEKIEITRLSFGYDEEIVLKDVSLEIDEPGIYGVVGSSGSGKSTIAKLLMGYYDNYQGVLSYNGNQVNQVKHQSLMKQITMVEHNPYIFAGTVRSNLSDGNDNCDDSIMIEVLKKVNLWNYFDGVNGLDSEIEERGNNLSGGQKQRLSIARALLHDTSVYIFDEATSNIDIESEEIIMKVIEQMRDEKIVILISHRLASVENCKCNYVFSQGRLIGWGNHKELMRNNPEYIELVNTQKEIENYGGQANAKTE</sequence>
<dbReference type="InterPro" id="IPR027417">
    <property type="entry name" value="P-loop_NTPase"/>
</dbReference>
<dbReference type="Gene3D" id="3.40.50.300">
    <property type="entry name" value="P-loop containing nucleotide triphosphate hydrolases"/>
    <property type="match status" value="1"/>
</dbReference>
<evidence type="ECO:0000256" key="3">
    <source>
        <dbReference type="ARBA" id="ARBA00022475"/>
    </source>
</evidence>
<dbReference type="GO" id="GO:0005524">
    <property type="term" value="F:ATP binding"/>
    <property type="evidence" value="ECO:0007669"/>
    <property type="project" value="UniProtKB-KW"/>
</dbReference>
<keyword evidence="3" id="KW-1003">Cell membrane</keyword>
<keyword evidence="7" id="KW-1133">Transmembrane helix</keyword>
<evidence type="ECO:0000256" key="6">
    <source>
        <dbReference type="ARBA" id="ARBA00022840"/>
    </source>
</evidence>
<comment type="subcellular location">
    <subcellularLocation>
        <location evidence="1">Cell membrane</location>
        <topology evidence="1">Multi-pass membrane protein</topology>
    </subcellularLocation>
</comment>
<evidence type="ECO:0000256" key="2">
    <source>
        <dbReference type="ARBA" id="ARBA00022448"/>
    </source>
</evidence>
<dbReference type="FunFam" id="3.40.50.300:FF:000854">
    <property type="entry name" value="Multidrug ABC transporter ATP-binding protein"/>
    <property type="match status" value="1"/>
</dbReference>
<keyword evidence="2" id="KW-0813">Transport</keyword>
<keyword evidence="5" id="KW-0547">Nucleotide-binding</keyword>
<dbReference type="InterPro" id="IPR017871">
    <property type="entry name" value="ABC_transporter-like_CS"/>
</dbReference>
<evidence type="ECO:0000256" key="5">
    <source>
        <dbReference type="ARBA" id="ARBA00022741"/>
    </source>
</evidence>
<dbReference type="EMBL" id="QUSL01000003">
    <property type="protein sequence ID" value="RGD86858.1"/>
    <property type="molecule type" value="Genomic_DNA"/>
</dbReference>
<accession>A0A3E3AHL9</accession>
<dbReference type="GeneID" id="64197115"/>
<dbReference type="CDD" id="cd03228">
    <property type="entry name" value="ABCC_MRP_Like"/>
    <property type="match status" value="1"/>
</dbReference>
<evidence type="ECO:0000256" key="4">
    <source>
        <dbReference type="ARBA" id="ARBA00022692"/>
    </source>
</evidence>
<dbReference type="PROSITE" id="PS50893">
    <property type="entry name" value="ABC_TRANSPORTER_2"/>
    <property type="match status" value="1"/>
</dbReference>
<dbReference type="Gene3D" id="1.20.1560.10">
    <property type="entry name" value="ABC transporter type 1, transmembrane domain"/>
    <property type="match status" value="1"/>
</dbReference>
<evidence type="ECO:0000313" key="10">
    <source>
        <dbReference type="Proteomes" id="UP000261032"/>
    </source>
</evidence>
<dbReference type="RefSeq" id="WP_003534986.1">
    <property type="nucleotide sequence ID" value="NZ_BAABXX010000001.1"/>
</dbReference>
<dbReference type="InterPro" id="IPR003439">
    <property type="entry name" value="ABC_transporter-like_ATP-bd"/>
</dbReference>
<evidence type="ECO:0000313" key="9">
    <source>
        <dbReference type="EMBL" id="RGD86858.1"/>
    </source>
</evidence>
<dbReference type="InterPro" id="IPR011527">
    <property type="entry name" value="ABC1_TM_dom"/>
</dbReference>
<dbReference type="GO" id="GO:0016887">
    <property type="term" value="F:ATP hydrolysis activity"/>
    <property type="evidence" value="ECO:0007669"/>
    <property type="project" value="InterPro"/>
</dbReference>
<dbReference type="InterPro" id="IPR039421">
    <property type="entry name" value="Type_1_exporter"/>
</dbReference>
<comment type="caution">
    <text evidence="9">The sequence shown here is derived from an EMBL/GenBank/DDBJ whole genome shotgun (WGS) entry which is preliminary data.</text>
</comment>
<dbReference type="SUPFAM" id="SSF52540">
    <property type="entry name" value="P-loop containing nucleoside triphosphate hydrolases"/>
    <property type="match status" value="1"/>
</dbReference>
<evidence type="ECO:0000256" key="1">
    <source>
        <dbReference type="ARBA" id="ARBA00004651"/>
    </source>
</evidence>
<dbReference type="GO" id="GO:0015421">
    <property type="term" value="F:ABC-type oligopeptide transporter activity"/>
    <property type="evidence" value="ECO:0007669"/>
    <property type="project" value="TreeGrafter"/>
</dbReference>
<keyword evidence="6 9" id="KW-0067">ATP-binding</keyword>
<keyword evidence="4" id="KW-0812">Transmembrane</keyword>
<organism evidence="9 10">
    <name type="scientific">Thomasclavelia ramosa</name>
    <dbReference type="NCBI Taxonomy" id="1547"/>
    <lineage>
        <taxon>Bacteria</taxon>
        <taxon>Bacillati</taxon>
        <taxon>Bacillota</taxon>
        <taxon>Erysipelotrichia</taxon>
        <taxon>Erysipelotrichales</taxon>
        <taxon>Coprobacillaceae</taxon>
        <taxon>Thomasclavelia</taxon>
    </lineage>
</organism>